<keyword evidence="6" id="KW-1185">Reference proteome</keyword>
<dbReference type="RefSeq" id="WP_157186786.1">
    <property type="nucleotide sequence ID" value="NZ_JBIAQY010000014.1"/>
</dbReference>
<comment type="caution">
    <text evidence="5">The sequence shown here is derived from an EMBL/GenBank/DDBJ whole genome shotgun (WGS) entry which is preliminary data.</text>
</comment>
<dbReference type="PANTHER" id="PTHR44688:SF16">
    <property type="entry name" value="DNA-BINDING TRANSCRIPTIONAL ACTIVATOR DEVR_DOSR"/>
    <property type="match status" value="1"/>
</dbReference>
<gene>
    <name evidence="5" type="ORF">ACFYXQ_33520</name>
</gene>
<dbReference type="PRINTS" id="PR00038">
    <property type="entry name" value="HTHLUXR"/>
</dbReference>
<dbReference type="Gene3D" id="3.30.450.40">
    <property type="match status" value="1"/>
</dbReference>
<dbReference type="SUPFAM" id="SSF55781">
    <property type="entry name" value="GAF domain-like"/>
    <property type="match status" value="1"/>
</dbReference>
<evidence type="ECO:0000256" key="1">
    <source>
        <dbReference type="ARBA" id="ARBA00023015"/>
    </source>
</evidence>
<protein>
    <submittedName>
        <fullName evidence="5">Response regulator transcription factor</fullName>
    </submittedName>
</protein>
<evidence type="ECO:0000313" key="5">
    <source>
        <dbReference type="EMBL" id="MFF3572700.1"/>
    </source>
</evidence>
<dbReference type="Pfam" id="PF00196">
    <property type="entry name" value="GerE"/>
    <property type="match status" value="1"/>
</dbReference>
<dbReference type="Proteomes" id="UP001601992">
    <property type="component" value="Unassembled WGS sequence"/>
</dbReference>
<dbReference type="InterPro" id="IPR000792">
    <property type="entry name" value="Tscrpt_reg_LuxR_C"/>
</dbReference>
<feature type="domain" description="HTH luxR-type" evidence="4">
    <location>
        <begin position="259"/>
        <end position="324"/>
    </location>
</feature>
<evidence type="ECO:0000313" key="6">
    <source>
        <dbReference type="Proteomes" id="UP001601992"/>
    </source>
</evidence>
<organism evidence="5 6">
    <name type="scientific">Nocardia jiangxiensis</name>
    <dbReference type="NCBI Taxonomy" id="282685"/>
    <lineage>
        <taxon>Bacteria</taxon>
        <taxon>Bacillati</taxon>
        <taxon>Actinomycetota</taxon>
        <taxon>Actinomycetes</taxon>
        <taxon>Mycobacteriales</taxon>
        <taxon>Nocardiaceae</taxon>
        <taxon>Nocardia</taxon>
    </lineage>
</organism>
<evidence type="ECO:0000259" key="4">
    <source>
        <dbReference type="PROSITE" id="PS50043"/>
    </source>
</evidence>
<reference evidence="5 6" key="1">
    <citation type="submission" date="2024-10" db="EMBL/GenBank/DDBJ databases">
        <title>The Natural Products Discovery Center: Release of the First 8490 Sequenced Strains for Exploring Actinobacteria Biosynthetic Diversity.</title>
        <authorList>
            <person name="Kalkreuter E."/>
            <person name="Kautsar S.A."/>
            <person name="Yang D."/>
            <person name="Bader C.D."/>
            <person name="Teijaro C.N."/>
            <person name="Fluegel L."/>
            <person name="Davis C.M."/>
            <person name="Simpson J.R."/>
            <person name="Lauterbach L."/>
            <person name="Steele A.D."/>
            <person name="Gui C."/>
            <person name="Meng S."/>
            <person name="Li G."/>
            <person name="Viehrig K."/>
            <person name="Ye F."/>
            <person name="Su P."/>
            <person name="Kiefer A.F."/>
            <person name="Nichols A."/>
            <person name="Cepeda A.J."/>
            <person name="Yan W."/>
            <person name="Fan B."/>
            <person name="Jiang Y."/>
            <person name="Adhikari A."/>
            <person name="Zheng C.-J."/>
            <person name="Schuster L."/>
            <person name="Cowan T.M."/>
            <person name="Smanski M.J."/>
            <person name="Chevrette M.G."/>
            <person name="De Carvalho L.P.S."/>
            <person name="Shen B."/>
        </authorList>
    </citation>
    <scope>NUCLEOTIDE SEQUENCE [LARGE SCALE GENOMIC DNA]</scope>
    <source>
        <strain evidence="5 6">NPDC002593</strain>
    </source>
</reference>
<dbReference type="Gene3D" id="1.10.10.10">
    <property type="entry name" value="Winged helix-like DNA-binding domain superfamily/Winged helix DNA-binding domain"/>
    <property type="match status" value="1"/>
</dbReference>
<dbReference type="InterPro" id="IPR036388">
    <property type="entry name" value="WH-like_DNA-bd_sf"/>
</dbReference>
<dbReference type="EMBL" id="JBIAQY010000014">
    <property type="protein sequence ID" value="MFF3572700.1"/>
    <property type="molecule type" value="Genomic_DNA"/>
</dbReference>
<keyword evidence="1" id="KW-0805">Transcription regulation</keyword>
<dbReference type="SMART" id="SM00421">
    <property type="entry name" value="HTH_LUXR"/>
    <property type="match status" value="1"/>
</dbReference>
<dbReference type="InterPro" id="IPR016032">
    <property type="entry name" value="Sig_transdc_resp-reg_C-effctor"/>
</dbReference>
<dbReference type="CDD" id="cd06170">
    <property type="entry name" value="LuxR_C_like"/>
    <property type="match status" value="1"/>
</dbReference>
<sequence length="328" mass="35622">MSEALLMTERTVASALAAGPAHSDVVAVERAQIITEVLAAQSDTRSLMLRTRSSRAVAVGPSIIRLRATTSVDALIRQLCTELTSALEFRCASYSIIDFERCTTHWLHPHADRAAAPTATARPLSDEEIRCVRERRSTVIEAGPGGRDEPMATLLGASNFVVTPIIIRSEVHALIHAARDLPWTADTADAQLLDVVASAFAVIHQRETLADRMQRQQHAIYAAAQQLVADAETLTDGGYPDLGIQGGTRPQPHQTARSDRALTELLTPRESDVLELIVAGASNTEIAEQLVITVETVKSHVKRVLRKLGAVNRSEVISLYLAQRRPPS</sequence>
<proteinExistence type="predicted"/>
<evidence type="ECO:0000256" key="3">
    <source>
        <dbReference type="ARBA" id="ARBA00023163"/>
    </source>
</evidence>
<dbReference type="InterPro" id="IPR029016">
    <property type="entry name" value="GAF-like_dom_sf"/>
</dbReference>
<dbReference type="PROSITE" id="PS00622">
    <property type="entry name" value="HTH_LUXR_1"/>
    <property type="match status" value="1"/>
</dbReference>
<dbReference type="SUPFAM" id="SSF46894">
    <property type="entry name" value="C-terminal effector domain of the bipartite response regulators"/>
    <property type="match status" value="1"/>
</dbReference>
<keyword evidence="2" id="KW-0238">DNA-binding</keyword>
<evidence type="ECO:0000256" key="2">
    <source>
        <dbReference type="ARBA" id="ARBA00023125"/>
    </source>
</evidence>
<dbReference type="PROSITE" id="PS50043">
    <property type="entry name" value="HTH_LUXR_2"/>
    <property type="match status" value="1"/>
</dbReference>
<dbReference type="PANTHER" id="PTHR44688">
    <property type="entry name" value="DNA-BINDING TRANSCRIPTIONAL ACTIVATOR DEVR_DOSR"/>
    <property type="match status" value="1"/>
</dbReference>
<keyword evidence="3" id="KW-0804">Transcription</keyword>
<name>A0ABW6S8T0_9NOCA</name>
<accession>A0ABW6S8T0</accession>